<name>A0A6J7KSW0_9ZZZZ</name>
<gene>
    <name evidence="1" type="ORF">UFOPK3733_02306</name>
</gene>
<sequence length="67" mass="7447">MARTNIDIDESACQAVMDRFRLTTKREAVNFALRSLAAEPMTVDEALAQRGSGWEGDLDELRGSRFG</sequence>
<dbReference type="InterPro" id="IPR019239">
    <property type="entry name" value="VapB_antitoxin"/>
</dbReference>
<dbReference type="AlphaFoldDB" id="A0A6J7KSW0"/>
<organism evidence="1">
    <name type="scientific">freshwater metagenome</name>
    <dbReference type="NCBI Taxonomy" id="449393"/>
    <lineage>
        <taxon>unclassified sequences</taxon>
        <taxon>metagenomes</taxon>
        <taxon>ecological metagenomes</taxon>
    </lineage>
</organism>
<accession>A0A6J7KSW0</accession>
<protein>
    <submittedName>
        <fullName evidence="1">Unannotated protein</fullName>
    </submittedName>
</protein>
<reference evidence="1" key="1">
    <citation type="submission" date="2020-05" db="EMBL/GenBank/DDBJ databases">
        <authorList>
            <person name="Chiriac C."/>
            <person name="Salcher M."/>
            <person name="Ghai R."/>
            <person name="Kavagutti S V."/>
        </authorList>
    </citation>
    <scope>NUCLEOTIDE SEQUENCE</scope>
</reference>
<evidence type="ECO:0000313" key="1">
    <source>
        <dbReference type="EMBL" id="CAB4958585.1"/>
    </source>
</evidence>
<proteinExistence type="predicted"/>
<dbReference type="EMBL" id="CAFBNC010000196">
    <property type="protein sequence ID" value="CAB4958585.1"/>
    <property type="molecule type" value="Genomic_DNA"/>
</dbReference>
<dbReference type="Pfam" id="PF09957">
    <property type="entry name" value="VapB_antitoxin"/>
    <property type="match status" value="1"/>
</dbReference>